<dbReference type="SUPFAM" id="SSF48452">
    <property type="entry name" value="TPR-like"/>
    <property type="match status" value="1"/>
</dbReference>
<protein>
    <submittedName>
        <fullName evidence="4">Adenylate/guanylate cyclase domain-containing protein</fullName>
    </submittedName>
</protein>
<evidence type="ECO:0000259" key="3">
    <source>
        <dbReference type="PROSITE" id="PS50125"/>
    </source>
</evidence>
<accession>A0A9Y2P554</accession>
<dbReference type="Pfam" id="PF00211">
    <property type="entry name" value="Guanylate_cyc"/>
    <property type="match status" value="1"/>
</dbReference>
<dbReference type="Gene3D" id="3.30.70.1230">
    <property type="entry name" value="Nucleotide cyclase"/>
    <property type="match status" value="1"/>
</dbReference>
<dbReference type="GO" id="GO:0004016">
    <property type="term" value="F:adenylate cyclase activity"/>
    <property type="evidence" value="ECO:0007669"/>
    <property type="project" value="TreeGrafter"/>
</dbReference>
<dbReference type="InterPro" id="IPR001660">
    <property type="entry name" value="SAM"/>
</dbReference>
<dbReference type="SMART" id="SM00044">
    <property type="entry name" value="CYCc"/>
    <property type="match status" value="1"/>
</dbReference>
<reference evidence="4 5" key="1">
    <citation type="submission" date="2023-06" db="EMBL/GenBank/DDBJ databases">
        <title>Parasedimentitalea psychrophila sp. nov., a psychrophilic bacterium isolated from deep-sea sediment.</title>
        <authorList>
            <person name="Li A."/>
        </authorList>
    </citation>
    <scope>NUCLEOTIDE SEQUENCE [LARGE SCALE GENOMIC DNA]</scope>
    <source>
        <strain evidence="4 5">QS115</strain>
    </source>
</reference>
<keyword evidence="2" id="KW-0067">ATP-binding</keyword>
<dbReference type="Pfam" id="PF00536">
    <property type="entry name" value="SAM_1"/>
    <property type="match status" value="1"/>
</dbReference>
<dbReference type="RefSeq" id="WP_270919988.1">
    <property type="nucleotide sequence ID" value="NZ_CP127247.1"/>
</dbReference>
<dbReference type="InterPro" id="IPR027417">
    <property type="entry name" value="P-loop_NTPase"/>
</dbReference>
<dbReference type="SUPFAM" id="SSF52540">
    <property type="entry name" value="P-loop containing nucleoside triphosphate hydrolases"/>
    <property type="match status" value="1"/>
</dbReference>
<dbReference type="PANTHER" id="PTHR16305">
    <property type="entry name" value="TESTICULAR SOLUBLE ADENYLYL CYCLASE"/>
    <property type="match status" value="1"/>
</dbReference>
<dbReference type="KEGG" id="ppso:QPJ95_13295"/>
<name>A0A9Y2P554_9RHOB</name>
<evidence type="ECO:0000256" key="2">
    <source>
        <dbReference type="ARBA" id="ARBA00022840"/>
    </source>
</evidence>
<dbReference type="InterPro" id="IPR011990">
    <property type="entry name" value="TPR-like_helical_dom_sf"/>
</dbReference>
<dbReference type="InterPro" id="IPR041664">
    <property type="entry name" value="AAA_16"/>
</dbReference>
<keyword evidence="1" id="KW-0547">Nucleotide-binding</keyword>
<dbReference type="SUPFAM" id="SSF47769">
    <property type="entry name" value="SAM/Pointed domain"/>
    <property type="match status" value="1"/>
</dbReference>
<dbReference type="InterPro" id="IPR001054">
    <property type="entry name" value="A/G_cyclase"/>
</dbReference>
<evidence type="ECO:0000313" key="4">
    <source>
        <dbReference type="EMBL" id="WIY23628.1"/>
    </source>
</evidence>
<dbReference type="GO" id="GO:0005524">
    <property type="term" value="F:ATP binding"/>
    <property type="evidence" value="ECO:0007669"/>
    <property type="project" value="UniProtKB-KW"/>
</dbReference>
<evidence type="ECO:0000256" key="1">
    <source>
        <dbReference type="ARBA" id="ARBA00022741"/>
    </source>
</evidence>
<dbReference type="PROSITE" id="PS50125">
    <property type="entry name" value="GUANYLATE_CYCLASE_2"/>
    <property type="match status" value="1"/>
</dbReference>
<organism evidence="4 5">
    <name type="scientific">Parasedimentitalea psychrophila</name>
    <dbReference type="NCBI Taxonomy" id="2997337"/>
    <lineage>
        <taxon>Bacteria</taxon>
        <taxon>Pseudomonadati</taxon>
        <taxon>Pseudomonadota</taxon>
        <taxon>Alphaproteobacteria</taxon>
        <taxon>Rhodobacterales</taxon>
        <taxon>Paracoccaceae</taxon>
        <taxon>Parasedimentitalea</taxon>
    </lineage>
</organism>
<dbReference type="PANTHER" id="PTHR16305:SF28">
    <property type="entry name" value="GUANYLATE CYCLASE DOMAIN-CONTAINING PROTEIN"/>
    <property type="match status" value="1"/>
</dbReference>
<evidence type="ECO:0000313" key="5">
    <source>
        <dbReference type="Proteomes" id="UP001238334"/>
    </source>
</evidence>
<dbReference type="Gene3D" id="1.10.150.50">
    <property type="entry name" value="Transcription Factor, Ets-1"/>
    <property type="match status" value="1"/>
</dbReference>
<dbReference type="Proteomes" id="UP001238334">
    <property type="component" value="Chromosome"/>
</dbReference>
<dbReference type="Pfam" id="PF13191">
    <property type="entry name" value="AAA_16"/>
    <property type="match status" value="1"/>
</dbReference>
<dbReference type="GO" id="GO:0035556">
    <property type="term" value="P:intracellular signal transduction"/>
    <property type="evidence" value="ECO:0007669"/>
    <property type="project" value="InterPro"/>
</dbReference>
<dbReference type="Gene3D" id="3.40.50.300">
    <property type="entry name" value="P-loop containing nucleotide triphosphate hydrolases"/>
    <property type="match status" value="1"/>
</dbReference>
<dbReference type="CDD" id="cd07302">
    <property type="entry name" value="CHD"/>
    <property type="match status" value="1"/>
</dbReference>
<proteinExistence type="predicted"/>
<dbReference type="InterPro" id="IPR029787">
    <property type="entry name" value="Nucleotide_cyclase"/>
</dbReference>
<dbReference type="InterPro" id="IPR013761">
    <property type="entry name" value="SAM/pointed_sf"/>
</dbReference>
<feature type="domain" description="Guanylate cyclase" evidence="3">
    <location>
        <begin position="77"/>
        <end position="206"/>
    </location>
</feature>
<keyword evidence="5" id="KW-1185">Reference proteome</keyword>
<dbReference type="GO" id="GO:0009190">
    <property type="term" value="P:cyclic nucleotide biosynthetic process"/>
    <property type="evidence" value="ECO:0007669"/>
    <property type="project" value="InterPro"/>
</dbReference>
<gene>
    <name evidence="4" type="ORF">QPJ95_13295</name>
</gene>
<dbReference type="EMBL" id="CP127247">
    <property type="protein sequence ID" value="WIY23628.1"/>
    <property type="molecule type" value="Genomic_DNA"/>
</dbReference>
<dbReference type="GO" id="GO:0005737">
    <property type="term" value="C:cytoplasm"/>
    <property type="evidence" value="ECO:0007669"/>
    <property type="project" value="TreeGrafter"/>
</dbReference>
<dbReference type="AlphaFoldDB" id="A0A9Y2P554"/>
<dbReference type="SUPFAM" id="SSF55073">
    <property type="entry name" value="Nucleotide cyclase"/>
    <property type="match status" value="1"/>
</dbReference>
<sequence length="1058" mass="115087">MSRTLQDLLSAHGLNDLVELFAVEKIDPSMVHDLTDDDLKEIGLKLGQRKRFRAAINTETVPFPARPRMPAERRQLTVAFIDLVDSTTLATTLDPEDLREVITSYLDIAVATMKAHGGFLAYTQGDGLMVYFGYPVAQEDDPSRAIRAALATAAVVQGMETLAPNPLKVRIGVATGRVVVGDMPGDSATPRDFVVGETPNLATRMQSLANPGEVVVAEATQHLTSGTFDFDARGSVLVKGFGELRTVFAVIRETTGKSRFDAHAVDGVQSIVGREAELKTLAGYWDAACAGNGNICLIEGPPGIGKSRLVRGIYSLAGRAAVEWQCAPHLTNRALHPMVAELERDAGIKRSDTADIRQAKAAALIADTQGLSEADLPYLASLVSAPMENGAQLEAQVRARLTFEALKRRVEGMTTLGPVLVVLEDAHWADPTTLEFLDLLSEHIADLPLLLLVTFRPRFTPSDTLKSSGETLILEPLDPDAGIALVNNIGGEGTLPVVLARRIIEKTDGVPLFIEELTKSILDAALDDDAVMAESHDVVDIPTTLQALLMSRLDRTGVAKEVAQLGAVIGREFTVQMINAIAPVGSDLDVSFQLLEGSELLHRGGLLGPEYFVFNHALVQDTAYESMLRSRRQEVHLALALAMLNGEPAFGVQEPETIARHCEFGGLIEEAIEYWTLAGHEAMDRVANLAALAHFTSALHLLENQPEGSKREDSELGIQMALMAVSMSIYGWGSSKVADAAFRSRDIARSLNNGEALYGATWGIWTMHFLRGELVHGINVAQEVSNMADAVGAPLLLTTADHAVCYTQYYRGELREAFDRYVLGMSRFDPAVDVEIMKNFQITSGLALMDSGAASAWLMGREAEAVEGMQQMLSYMDQLDHSPSYAYGLGALGHFSMVQRNWARMAEVAEQNKALSSDLGYLMWERVADLQLVISRAYLDNKLAESVDQARTAQDQFTASGTRLTELLSIPPVVEMMIAADRAEDGLKLVEDRIARALKHHERLNLADLYRARGLAFQALGDLKRAQGDLEIARKIAQAQGAVKLVERAELQLKELVA</sequence>